<dbReference type="CTD" id="40764"/>
<dbReference type="OrthoDB" id="7854634at2759"/>
<dbReference type="GeneID" id="6499178"/>
<organism evidence="3 4">
    <name type="scientific">Drosophila ananassae</name>
    <name type="common">Fruit fly</name>
    <dbReference type="NCBI Taxonomy" id="7217"/>
    <lineage>
        <taxon>Eukaryota</taxon>
        <taxon>Metazoa</taxon>
        <taxon>Ecdysozoa</taxon>
        <taxon>Arthropoda</taxon>
        <taxon>Hexapoda</taxon>
        <taxon>Insecta</taxon>
        <taxon>Pterygota</taxon>
        <taxon>Neoptera</taxon>
        <taxon>Endopterygota</taxon>
        <taxon>Diptera</taxon>
        <taxon>Brachycera</taxon>
        <taxon>Muscomorpha</taxon>
        <taxon>Ephydroidea</taxon>
        <taxon>Drosophilidae</taxon>
        <taxon>Drosophila</taxon>
        <taxon>Sophophora</taxon>
    </lineage>
</organism>
<feature type="transmembrane region" description="Helical" evidence="1">
    <location>
        <begin position="459"/>
        <end position="476"/>
    </location>
</feature>
<dbReference type="HOGENOM" id="CLU_029223_0_0_1"/>
<dbReference type="KEGG" id="dan:6499178"/>
<dbReference type="AlphaFoldDB" id="B3LVU7"/>
<dbReference type="FunCoup" id="B3LVU7">
    <property type="interactions" value="16"/>
</dbReference>
<reference evidence="3 4" key="1">
    <citation type="journal article" date="2007" name="Nature">
        <title>Evolution of genes and genomes on the Drosophila phylogeny.</title>
        <authorList>
            <consortium name="Drosophila 12 Genomes Consortium"/>
            <person name="Clark A.G."/>
            <person name="Eisen M.B."/>
            <person name="Smith D.R."/>
            <person name="Bergman C.M."/>
            <person name="Oliver B."/>
            <person name="Markow T.A."/>
            <person name="Kaufman T.C."/>
            <person name="Kellis M."/>
            <person name="Gelbart W."/>
            <person name="Iyer V.N."/>
            <person name="Pollard D.A."/>
            <person name="Sackton T.B."/>
            <person name="Larracuente A.M."/>
            <person name="Singh N.D."/>
            <person name="Abad J.P."/>
            <person name="Abt D.N."/>
            <person name="Adryan B."/>
            <person name="Aguade M."/>
            <person name="Akashi H."/>
            <person name="Anderson W.W."/>
            <person name="Aquadro C.F."/>
            <person name="Ardell D.H."/>
            <person name="Arguello R."/>
            <person name="Artieri C.G."/>
            <person name="Barbash D.A."/>
            <person name="Barker D."/>
            <person name="Barsanti P."/>
            <person name="Batterham P."/>
            <person name="Batzoglou S."/>
            <person name="Begun D."/>
            <person name="Bhutkar A."/>
            <person name="Blanco E."/>
            <person name="Bosak S.A."/>
            <person name="Bradley R.K."/>
            <person name="Brand A.D."/>
            <person name="Brent M.R."/>
            <person name="Brooks A.N."/>
            <person name="Brown R.H."/>
            <person name="Butlin R.K."/>
            <person name="Caggese C."/>
            <person name="Calvi B.R."/>
            <person name="Bernardo de Carvalho A."/>
            <person name="Caspi A."/>
            <person name="Castrezana S."/>
            <person name="Celniker S.E."/>
            <person name="Chang J.L."/>
            <person name="Chapple C."/>
            <person name="Chatterji S."/>
            <person name="Chinwalla A."/>
            <person name="Civetta A."/>
            <person name="Clifton S.W."/>
            <person name="Comeron J.M."/>
            <person name="Costello J.C."/>
            <person name="Coyne J.A."/>
            <person name="Daub J."/>
            <person name="David R.G."/>
            <person name="Delcher A.L."/>
            <person name="Delehaunty K."/>
            <person name="Do C.B."/>
            <person name="Ebling H."/>
            <person name="Edwards K."/>
            <person name="Eickbush T."/>
            <person name="Evans J.D."/>
            <person name="Filipski A."/>
            <person name="Findeiss S."/>
            <person name="Freyhult E."/>
            <person name="Fulton L."/>
            <person name="Fulton R."/>
            <person name="Garcia A.C."/>
            <person name="Gardiner A."/>
            <person name="Garfield D.A."/>
            <person name="Garvin B.E."/>
            <person name="Gibson G."/>
            <person name="Gilbert D."/>
            <person name="Gnerre S."/>
            <person name="Godfrey J."/>
            <person name="Good R."/>
            <person name="Gotea V."/>
            <person name="Gravely B."/>
            <person name="Greenberg A.J."/>
            <person name="Griffiths-Jones S."/>
            <person name="Gross S."/>
            <person name="Guigo R."/>
            <person name="Gustafson E.A."/>
            <person name="Haerty W."/>
            <person name="Hahn M.W."/>
            <person name="Halligan D.L."/>
            <person name="Halpern A.L."/>
            <person name="Halter G.M."/>
            <person name="Han M.V."/>
            <person name="Heger A."/>
            <person name="Hillier L."/>
            <person name="Hinrichs A.S."/>
            <person name="Holmes I."/>
            <person name="Hoskins R.A."/>
            <person name="Hubisz M.J."/>
            <person name="Hultmark D."/>
            <person name="Huntley M.A."/>
            <person name="Jaffe D.B."/>
            <person name="Jagadeeshan S."/>
            <person name="Jeck W.R."/>
            <person name="Johnson J."/>
            <person name="Jones C.D."/>
            <person name="Jordan W.C."/>
            <person name="Karpen G.H."/>
            <person name="Kataoka E."/>
            <person name="Keightley P.D."/>
            <person name="Kheradpour P."/>
            <person name="Kirkness E.F."/>
            <person name="Koerich L.B."/>
            <person name="Kristiansen K."/>
            <person name="Kudrna D."/>
            <person name="Kulathinal R.J."/>
            <person name="Kumar S."/>
            <person name="Kwok R."/>
            <person name="Lander E."/>
            <person name="Langley C.H."/>
            <person name="Lapoint R."/>
            <person name="Lazzaro B.P."/>
            <person name="Lee S.J."/>
            <person name="Levesque L."/>
            <person name="Li R."/>
            <person name="Lin C.F."/>
            <person name="Lin M.F."/>
            <person name="Lindblad-Toh K."/>
            <person name="Llopart A."/>
            <person name="Long M."/>
            <person name="Low L."/>
            <person name="Lozovsky E."/>
            <person name="Lu J."/>
            <person name="Luo M."/>
            <person name="Machado C.A."/>
            <person name="Makalowski W."/>
            <person name="Marzo M."/>
            <person name="Matsuda M."/>
            <person name="Matzkin L."/>
            <person name="McAllister B."/>
            <person name="McBride C.S."/>
            <person name="McKernan B."/>
            <person name="McKernan K."/>
            <person name="Mendez-Lago M."/>
            <person name="Minx P."/>
            <person name="Mollenhauer M.U."/>
            <person name="Montooth K."/>
            <person name="Mount S.M."/>
            <person name="Mu X."/>
            <person name="Myers E."/>
            <person name="Negre B."/>
            <person name="Newfeld S."/>
            <person name="Nielsen R."/>
            <person name="Noor M.A."/>
            <person name="O'Grady P."/>
            <person name="Pachter L."/>
            <person name="Papaceit M."/>
            <person name="Parisi M.J."/>
            <person name="Parisi M."/>
            <person name="Parts L."/>
            <person name="Pedersen J.S."/>
            <person name="Pesole G."/>
            <person name="Phillippy A.M."/>
            <person name="Ponting C.P."/>
            <person name="Pop M."/>
            <person name="Porcelli D."/>
            <person name="Powell J.R."/>
            <person name="Prohaska S."/>
            <person name="Pruitt K."/>
            <person name="Puig M."/>
            <person name="Quesneville H."/>
            <person name="Ram K.R."/>
            <person name="Rand D."/>
            <person name="Rasmussen M.D."/>
            <person name="Reed L.K."/>
            <person name="Reenan R."/>
            <person name="Reily A."/>
            <person name="Remington K.A."/>
            <person name="Rieger T.T."/>
            <person name="Ritchie M.G."/>
            <person name="Robin C."/>
            <person name="Rogers Y.H."/>
            <person name="Rohde C."/>
            <person name="Rozas J."/>
            <person name="Rubenfield M.J."/>
            <person name="Ruiz A."/>
            <person name="Russo S."/>
            <person name="Salzberg S.L."/>
            <person name="Sanchez-Gracia A."/>
            <person name="Saranga D.J."/>
            <person name="Sato H."/>
            <person name="Schaeffer S.W."/>
            <person name="Schatz M.C."/>
            <person name="Schlenke T."/>
            <person name="Schwartz R."/>
            <person name="Segarra C."/>
            <person name="Singh R.S."/>
            <person name="Sirot L."/>
            <person name="Sirota M."/>
            <person name="Sisneros N.B."/>
            <person name="Smith C.D."/>
            <person name="Smith T.F."/>
            <person name="Spieth J."/>
            <person name="Stage D.E."/>
            <person name="Stark A."/>
            <person name="Stephan W."/>
            <person name="Strausberg R.L."/>
            <person name="Strempel S."/>
            <person name="Sturgill D."/>
            <person name="Sutton G."/>
            <person name="Sutton G.G."/>
            <person name="Tao W."/>
            <person name="Teichmann S."/>
            <person name="Tobari Y.N."/>
            <person name="Tomimura Y."/>
            <person name="Tsolas J.M."/>
            <person name="Valente V.L."/>
            <person name="Venter E."/>
            <person name="Venter J.C."/>
            <person name="Vicario S."/>
            <person name="Vieira F.G."/>
            <person name="Vilella A.J."/>
            <person name="Villasante A."/>
            <person name="Walenz B."/>
            <person name="Wang J."/>
            <person name="Wasserman M."/>
            <person name="Watts T."/>
            <person name="Wilson D."/>
            <person name="Wilson R.K."/>
            <person name="Wing R.A."/>
            <person name="Wolfner M.F."/>
            <person name="Wong A."/>
            <person name="Wong G.K."/>
            <person name="Wu C.I."/>
            <person name="Wu G."/>
            <person name="Yamamoto D."/>
            <person name="Yang H.P."/>
            <person name="Yang S.P."/>
            <person name="Yorke J.A."/>
            <person name="Yoshida K."/>
            <person name="Zdobnov E."/>
            <person name="Zhang P."/>
            <person name="Zhang Y."/>
            <person name="Zimin A.V."/>
            <person name="Baldwin J."/>
            <person name="Abdouelleil A."/>
            <person name="Abdulkadir J."/>
            <person name="Abebe A."/>
            <person name="Abera B."/>
            <person name="Abreu J."/>
            <person name="Acer S.C."/>
            <person name="Aftuck L."/>
            <person name="Alexander A."/>
            <person name="An P."/>
            <person name="Anderson E."/>
            <person name="Anderson S."/>
            <person name="Arachi H."/>
            <person name="Azer M."/>
            <person name="Bachantsang P."/>
            <person name="Barry A."/>
            <person name="Bayul T."/>
            <person name="Berlin A."/>
            <person name="Bessette D."/>
            <person name="Bloom T."/>
            <person name="Blye J."/>
            <person name="Boguslavskiy L."/>
            <person name="Bonnet C."/>
            <person name="Boukhgalter B."/>
            <person name="Bourzgui I."/>
            <person name="Brown A."/>
            <person name="Cahill P."/>
            <person name="Channer S."/>
            <person name="Cheshatsang Y."/>
            <person name="Chuda L."/>
            <person name="Citroen M."/>
            <person name="Collymore A."/>
            <person name="Cooke P."/>
            <person name="Costello M."/>
            <person name="D'Aco K."/>
            <person name="Daza R."/>
            <person name="De Haan G."/>
            <person name="DeGray S."/>
            <person name="DeMaso C."/>
            <person name="Dhargay N."/>
            <person name="Dooley K."/>
            <person name="Dooley E."/>
            <person name="Doricent M."/>
            <person name="Dorje P."/>
            <person name="Dorjee K."/>
            <person name="Dupes A."/>
            <person name="Elong R."/>
            <person name="Falk J."/>
            <person name="Farina A."/>
            <person name="Faro S."/>
            <person name="Ferguson D."/>
            <person name="Fisher S."/>
            <person name="Foley C.D."/>
            <person name="Franke A."/>
            <person name="Friedrich D."/>
            <person name="Gadbois L."/>
            <person name="Gearin G."/>
            <person name="Gearin C.R."/>
            <person name="Giannoukos G."/>
            <person name="Goode T."/>
            <person name="Graham J."/>
            <person name="Grandbois E."/>
            <person name="Grewal S."/>
            <person name="Gyaltsen K."/>
            <person name="Hafez N."/>
            <person name="Hagos B."/>
            <person name="Hall J."/>
            <person name="Henson C."/>
            <person name="Hollinger A."/>
            <person name="Honan T."/>
            <person name="Huard M.D."/>
            <person name="Hughes L."/>
            <person name="Hurhula B."/>
            <person name="Husby M.E."/>
            <person name="Kamat A."/>
            <person name="Kanga B."/>
            <person name="Kashin S."/>
            <person name="Khazanovich D."/>
            <person name="Kisner P."/>
            <person name="Lance K."/>
            <person name="Lara M."/>
            <person name="Lee W."/>
            <person name="Lennon N."/>
            <person name="Letendre F."/>
            <person name="LeVine R."/>
            <person name="Lipovsky A."/>
            <person name="Liu X."/>
            <person name="Liu J."/>
            <person name="Liu S."/>
            <person name="Lokyitsang T."/>
            <person name="Lokyitsang Y."/>
            <person name="Lubonja R."/>
            <person name="Lui A."/>
            <person name="MacDonald P."/>
            <person name="Magnisalis V."/>
            <person name="Maru K."/>
            <person name="Matthews C."/>
            <person name="McCusker W."/>
            <person name="McDonough S."/>
            <person name="Mehta T."/>
            <person name="Meldrim J."/>
            <person name="Meneus L."/>
            <person name="Mihai O."/>
            <person name="Mihalev A."/>
            <person name="Mihova T."/>
            <person name="Mittelman R."/>
            <person name="Mlenga V."/>
            <person name="Montmayeur A."/>
            <person name="Mulrain L."/>
            <person name="Navidi A."/>
            <person name="Naylor J."/>
            <person name="Negash T."/>
            <person name="Nguyen T."/>
            <person name="Nguyen N."/>
            <person name="Nicol R."/>
            <person name="Norbu C."/>
            <person name="Norbu N."/>
            <person name="Novod N."/>
            <person name="O'Neill B."/>
            <person name="Osman S."/>
            <person name="Markiewicz E."/>
            <person name="Oyono O.L."/>
            <person name="Patti C."/>
            <person name="Phunkhang P."/>
            <person name="Pierre F."/>
            <person name="Priest M."/>
            <person name="Raghuraman S."/>
            <person name="Rege F."/>
            <person name="Reyes R."/>
            <person name="Rise C."/>
            <person name="Rogov P."/>
            <person name="Ross K."/>
            <person name="Ryan E."/>
            <person name="Settipalli S."/>
            <person name="Shea T."/>
            <person name="Sherpa N."/>
            <person name="Shi L."/>
            <person name="Shih D."/>
            <person name="Sparrow T."/>
            <person name="Spaulding J."/>
            <person name="Stalker J."/>
            <person name="Stange-Thomann N."/>
            <person name="Stavropoulos S."/>
            <person name="Stone C."/>
            <person name="Strader C."/>
            <person name="Tesfaye S."/>
            <person name="Thomson T."/>
            <person name="Thoulutsang Y."/>
            <person name="Thoulutsang D."/>
            <person name="Topham K."/>
            <person name="Topping I."/>
            <person name="Tsamla T."/>
            <person name="Vassiliev H."/>
            <person name="Vo A."/>
            <person name="Wangchuk T."/>
            <person name="Wangdi T."/>
            <person name="Weiand M."/>
            <person name="Wilkinson J."/>
            <person name="Wilson A."/>
            <person name="Yadav S."/>
            <person name="Young G."/>
            <person name="Yu Q."/>
            <person name="Zembek L."/>
            <person name="Zhong D."/>
            <person name="Zimmer A."/>
            <person name="Zwirko Z."/>
            <person name="Jaffe D.B."/>
            <person name="Alvarez P."/>
            <person name="Brockman W."/>
            <person name="Butler J."/>
            <person name="Chin C."/>
            <person name="Gnerre S."/>
            <person name="Grabherr M."/>
            <person name="Kleber M."/>
            <person name="Mauceli E."/>
            <person name="MacCallum I."/>
        </authorList>
    </citation>
    <scope>NUCLEOTIDE SEQUENCE [LARGE SCALE GENOMIC DNA]</scope>
    <source>
        <strain evidence="4">Tucson 14024-0371.13</strain>
    </source>
</reference>
<keyword evidence="1" id="KW-0812">Transmembrane</keyword>
<evidence type="ECO:0000256" key="1">
    <source>
        <dbReference type="SAM" id="Phobius"/>
    </source>
</evidence>
<feature type="transmembrane region" description="Helical" evidence="1">
    <location>
        <begin position="164"/>
        <end position="191"/>
    </location>
</feature>
<keyword evidence="2" id="KW-0732">Signal</keyword>
<dbReference type="Pfam" id="PF07898">
    <property type="entry name" value="DUF1676"/>
    <property type="match status" value="2"/>
</dbReference>
<feature type="signal peptide" evidence="2">
    <location>
        <begin position="1"/>
        <end position="21"/>
    </location>
</feature>
<dbReference type="PhylomeDB" id="B3LVU7"/>
<feature type="chain" id="PRO_5002791497" description="Osiris 10" evidence="2">
    <location>
        <begin position="22"/>
        <end position="592"/>
    </location>
</feature>
<dbReference type="STRING" id="7217.B3LVU7"/>
<name>B3LVU7_DROAN</name>
<gene>
    <name evidence="3" type="primary">Dana\GF16382</name>
    <name evidence="3" type="synonym">dana_GLEANR_17651</name>
    <name evidence="3" type="ORF">GF16382</name>
</gene>
<dbReference type="GO" id="GO:0016020">
    <property type="term" value="C:membrane"/>
    <property type="evidence" value="ECO:0007669"/>
    <property type="project" value="TreeGrafter"/>
</dbReference>
<dbReference type="InterPro" id="IPR012464">
    <property type="entry name" value="DUF1676"/>
</dbReference>
<dbReference type="InParanoid" id="B3LVU7"/>
<dbReference type="Proteomes" id="UP000007801">
    <property type="component" value="Unassembled WGS sequence"/>
</dbReference>
<evidence type="ECO:0000313" key="3">
    <source>
        <dbReference type="EMBL" id="EDV43721.1"/>
    </source>
</evidence>
<evidence type="ECO:0008006" key="5">
    <source>
        <dbReference type="Google" id="ProtNLM"/>
    </source>
</evidence>
<dbReference type="PANTHER" id="PTHR21879">
    <property type="entry name" value="FI03362P-RELATED-RELATED"/>
    <property type="match status" value="1"/>
</dbReference>
<proteinExistence type="predicted"/>
<feature type="transmembrane region" description="Helical" evidence="1">
    <location>
        <begin position="482"/>
        <end position="502"/>
    </location>
</feature>
<accession>B3LVU7</accession>
<sequence>MSLLDLVFLLFGFLQLKSVVTSDLSTVSSEFKQCVRGAQKPKLSECLGRSALNFIQRLDESDNVRFVEDFVTVKSETAAVRSLANVLDTDPVDFRGILENAGAVMGQRSLEWHMDGLYPGLMFKIGPTFDANSVAEFVLEGAGQGERQFGIDEPTTGRLLAKQYLLPFLLGLKFNLVALVPLLFAGICLLLKKSLFLVKLAVYVSSFLGLGGVFGSLGGLGGLGGGFGGGNFASFGGSNFGFGGGFHGPHRPVGHFPGKTTVFGQGDELHHQYDVHEASPYRRSERKVRFEQPRTAELPAKTQPTMAHPPIKPPTEDRFYDFENQRRPSNKLLAASLEQEGGLLMRNFQDVSGMKGWQAVDMWDCLGNESERLLDYAAQDNSTWQISDYLSIEPLDGHQTQERRRMDLGLAGKIMGLIQAKALRIQMPRQLTISNAIDDFGSELGFDQGRKKKDKDKHMAMMGGMIMMATLAQMFLGKVILIAGSAFIMAKIALVISLLGSLKKGTTGHSGSGGGGGTTEHVVVHSSHESGWHRSMPTHDYASIQTMEQVEEPPMEFYQAYQMEPLKRRLHQTEITAPQAHPEITKPTPGFL</sequence>
<evidence type="ECO:0000256" key="2">
    <source>
        <dbReference type="SAM" id="SignalP"/>
    </source>
</evidence>
<protein>
    <recommendedName>
        <fullName evidence="5">Osiris 10</fullName>
    </recommendedName>
</protein>
<keyword evidence="1" id="KW-1133">Transmembrane helix</keyword>
<keyword evidence="4" id="KW-1185">Reference proteome</keyword>
<dbReference type="OMA" id="QYDVHEA"/>
<evidence type="ECO:0000313" key="4">
    <source>
        <dbReference type="Proteomes" id="UP000007801"/>
    </source>
</evidence>
<keyword evidence="1" id="KW-0472">Membrane</keyword>
<dbReference type="EMBL" id="CH902617">
    <property type="protein sequence ID" value="EDV43721.1"/>
    <property type="molecule type" value="Genomic_DNA"/>
</dbReference>
<dbReference type="PANTHER" id="PTHR21879:SF24">
    <property type="entry name" value="OSIRIS 10B"/>
    <property type="match status" value="1"/>
</dbReference>
<dbReference type="eggNOG" id="ENOG502S3M3">
    <property type="taxonomic scope" value="Eukaryota"/>
</dbReference>